<dbReference type="GO" id="GO:0008777">
    <property type="term" value="F:acetylornithine deacetylase activity"/>
    <property type="evidence" value="ECO:0007669"/>
    <property type="project" value="TreeGrafter"/>
</dbReference>
<dbReference type="NCBIfam" id="TIGR01887">
    <property type="entry name" value="dipeptidaselike"/>
    <property type="match status" value="1"/>
</dbReference>
<dbReference type="InterPro" id="IPR010964">
    <property type="entry name" value="M20A_pepV-rel"/>
</dbReference>
<dbReference type="InterPro" id="IPR036264">
    <property type="entry name" value="Bact_exopeptidase_dim_dom"/>
</dbReference>
<dbReference type="Pfam" id="PF01546">
    <property type="entry name" value="Peptidase_M20"/>
    <property type="match status" value="1"/>
</dbReference>
<proteinExistence type="inferred from homology"/>
<dbReference type="GO" id="GO:0016805">
    <property type="term" value="F:dipeptidase activity"/>
    <property type="evidence" value="ECO:0007669"/>
    <property type="project" value="UniProtKB-KW"/>
</dbReference>
<dbReference type="AlphaFoldDB" id="A0A1R0XD33"/>
<dbReference type="PROSITE" id="PS00758">
    <property type="entry name" value="ARGE_DAPE_CPG2_1"/>
    <property type="match status" value="1"/>
</dbReference>
<dbReference type="PANTHER" id="PTHR43808:SF31">
    <property type="entry name" value="N-ACETYL-L-CITRULLINE DEACETYLASE"/>
    <property type="match status" value="1"/>
</dbReference>
<keyword evidence="3" id="KW-0645">Protease</keyword>
<dbReference type="EMBL" id="MKQP01000015">
    <property type="protein sequence ID" value="OMD32966.1"/>
    <property type="molecule type" value="Genomic_DNA"/>
</dbReference>
<evidence type="ECO:0000256" key="8">
    <source>
        <dbReference type="ARBA" id="ARBA00023049"/>
    </source>
</evidence>
<reference evidence="9 10" key="1">
    <citation type="submission" date="2016-10" db="EMBL/GenBank/DDBJ databases">
        <title>Paenibacillus species isolates.</title>
        <authorList>
            <person name="Beno S.M."/>
        </authorList>
    </citation>
    <scope>NUCLEOTIDE SEQUENCE [LARGE SCALE GENOMIC DNA]</scope>
    <source>
        <strain evidence="9 10">FSL H7-0604</strain>
    </source>
</reference>
<dbReference type="Gene3D" id="3.30.70.360">
    <property type="match status" value="2"/>
</dbReference>
<keyword evidence="8" id="KW-0482">Metalloprotease</keyword>
<keyword evidence="7" id="KW-0224">Dipeptidase</keyword>
<sequence length="475" mass="51655">MTSMELDKQVEQFLADHQAAILEDIKRLIRVPSVGTTFHPDSPEPFGAECAAVLREAEQLAAREDLSVTAFAGYGIKVQLGDSEEGIGLFAHLDVVPAGRGWSFPPFSPFEKDGFLFGRGAMDNKSAAVLALYVLKFFKETNVRLDHNAYVFLGVNEESGMRDIRYFLSRHQSPSFGIVADAYYPVCYAEKGIVRADVTGSASDDRLLSFQAGEDYNMVPAVAEARLRGLTSYEVQKLRSEGFEVAELEGIAVVRAQGKAGHAAFPAGTQNAARKLAGAVLAHELVEDAAARAVLTFLSQALGDPYGEGLGITHRDETGPTTSNAGIVAWDEGTVRIGIDVRYGLSQSADALREQLAAYSRQHGLSLTEWTDSPPHYMDKDDLIIAALCRLANSELGLSQAPYAMGGATYARWLPRTVAFGPLRTDVQTPFPEGKGSSHQPDEAMRISQIWDAFKIYIKAIVEIDQLLSDQEETG</sequence>
<keyword evidence="4" id="KW-0479">Metal-binding</keyword>
<name>A0A1R0XD33_9BACL</name>
<evidence type="ECO:0000256" key="7">
    <source>
        <dbReference type="ARBA" id="ARBA00022997"/>
    </source>
</evidence>
<evidence type="ECO:0000313" key="10">
    <source>
        <dbReference type="Proteomes" id="UP000187465"/>
    </source>
</evidence>
<comment type="similarity">
    <text evidence="2">Belongs to the peptidase M20A family.</text>
</comment>
<keyword evidence="5" id="KW-0378">Hydrolase</keyword>
<dbReference type="InterPro" id="IPR050072">
    <property type="entry name" value="Peptidase_M20A"/>
</dbReference>
<keyword evidence="6" id="KW-0862">Zinc</keyword>
<evidence type="ECO:0000256" key="6">
    <source>
        <dbReference type="ARBA" id="ARBA00022833"/>
    </source>
</evidence>
<evidence type="ECO:0000256" key="4">
    <source>
        <dbReference type="ARBA" id="ARBA00022723"/>
    </source>
</evidence>
<dbReference type="RefSeq" id="WP_076178996.1">
    <property type="nucleotide sequence ID" value="NZ_MKQP01000015.1"/>
</dbReference>
<accession>A0A1R0XD33</accession>
<dbReference type="GO" id="GO:0008237">
    <property type="term" value="F:metallopeptidase activity"/>
    <property type="evidence" value="ECO:0007669"/>
    <property type="project" value="UniProtKB-KW"/>
</dbReference>
<dbReference type="GO" id="GO:0006508">
    <property type="term" value="P:proteolysis"/>
    <property type="evidence" value="ECO:0007669"/>
    <property type="project" value="UniProtKB-KW"/>
</dbReference>
<dbReference type="PANTHER" id="PTHR43808">
    <property type="entry name" value="ACETYLORNITHINE DEACETYLASE"/>
    <property type="match status" value="1"/>
</dbReference>
<dbReference type="GO" id="GO:0006526">
    <property type="term" value="P:L-arginine biosynthetic process"/>
    <property type="evidence" value="ECO:0007669"/>
    <property type="project" value="TreeGrafter"/>
</dbReference>
<protein>
    <recommendedName>
        <fullName evidence="11">Peptidase M20</fullName>
    </recommendedName>
</protein>
<organism evidence="9 10">
    <name type="scientific">Paenibacillus odorifer</name>
    <dbReference type="NCBI Taxonomy" id="189426"/>
    <lineage>
        <taxon>Bacteria</taxon>
        <taxon>Bacillati</taxon>
        <taxon>Bacillota</taxon>
        <taxon>Bacilli</taxon>
        <taxon>Bacillales</taxon>
        <taxon>Paenibacillaceae</taxon>
        <taxon>Paenibacillus</taxon>
    </lineage>
</organism>
<evidence type="ECO:0008006" key="11">
    <source>
        <dbReference type="Google" id="ProtNLM"/>
    </source>
</evidence>
<gene>
    <name evidence="9" type="ORF">BJP51_13460</name>
</gene>
<comment type="cofactor">
    <cofactor evidence="1">
        <name>Zn(2+)</name>
        <dbReference type="ChEBI" id="CHEBI:29105"/>
    </cofactor>
</comment>
<dbReference type="Proteomes" id="UP000187465">
    <property type="component" value="Unassembled WGS sequence"/>
</dbReference>
<dbReference type="SUPFAM" id="SSF55031">
    <property type="entry name" value="Bacterial exopeptidase dimerisation domain"/>
    <property type="match status" value="1"/>
</dbReference>
<evidence type="ECO:0000256" key="3">
    <source>
        <dbReference type="ARBA" id="ARBA00022670"/>
    </source>
</evidence>
<dbReference type="SUPFAM" id="SSF53187">
    <property type="entry name" value="Zn-dependent exopeptidases"/>
    <property type="match status" value="1"/>
</dbReference>
<dbReference type="InterPro" id="IPR001261">
    <property type="entry name" value="ArgE/DapE_CS"/>
</dbReference>
<evidence type="ECO:0000256" key="2">
    <source>
        <dbReference type="ARBA" id="ARBA00006247"/>
    </source>
</evidence>
<evidence type="ECO:0000256" key="5">
    <source>
        <dbReference type="ARBA" id="ARBA00022801"/>
    </source>
</evidence>
<dbReference type="GO" id="GO:0008270">
    <property type="term" value="F:zinc ion binding"/>
    <property type="evidence" value="ECO:0007669"/>
    <property type="project" value="InterPro"/>
</dbReference>
<dbReference type="Gene3D" id="3.40.630.10">
    <property type="entry name" value="Zn peptidases"/>
    <property type="match status" value="1"/>
</dbReference>
<dbReference type="InterPro" id="IPR002933">
    <property type="entry name" value="Peptidase_M20"/>
</dbReference>
<evidence type="ECO:0000313" key="9">
    <source>
        <dbReference type="EMBL" id="OMD32966.1"/>
    </source>
</evidence>
<evidence type="ECO:0000256" key="1">
    <source>
        <dbReference type="ARBA" id="ARBA00001947"/>
    </source>
</evidence>
<comment type="caution">
    <text evidence="9">The sequence shown here is derived from an EMBL/GenBank/DDBJ whole genome shotgun (WGS) entry which is preliminary data.</text>
</comment>